<protein>
    <submittedName>
        <fullName evidence="1">SIR2 family protein</fullName>
    </submittedName>
</protein>
<dbReference type="SUPFAM" id="SSF52467">
    <property type="entry name" value="DHS-like NAD/FAD-binding domain"/>
    <property type="match status" value="1"/>
</dbReference>
<proteinExistence type="predicted"/>
<gene>
    <name evidence="1" type="ORF">JMJ58_24485</name>
</gene>
<keyword evidence="2" id="KW-1185">Reference proteome</keyword>
<name>A0A8T8E869_9EURY</name>
<evidence type="ECO:0000313" key="1">
    <source>
        <dbReference type="EMBL" id="QRV18085.1"/>
    </source>
</evidence>
<dbReference type="Gene3D" id="3.40.50.1220">
    <property type="entry name" value="TPP-binding domain"/>
    <property type="match status" value="1"/>
</dbReference>
<organism evidence="1 2">
    <name type="scientific">Haloterrigena salifodinae</name>
    <dbReference type="NCBI Taxonomy" id="2675099"/>
    <lineage>
        <taxon>Archaea</taxon>
        <taxon>Methanobacteriati</taxon>
        <taxon>Methanobacteriota</taxon>
        <taxon>Stenosarchaea group</taxon>
        <taxon>Halobacteria</taxon>
        <taxon>Halobacteriales</taxon>
        <taxon>Natrialbaceae</taxon>
        <taxon>Haloterrigena</taxon>
    </lineage>
</organism>
<geneLocation type="plasmid" evidence="1 2">
    <name>pHTS96</name>
</geneLocation>
<dbReference type="Proteomes" id="UP000637819">
    <property type="component" value="Plasmid pHTS96"/>
</dbReference>
<reference evidence="1 2" key="1">
    <citation type="submission" date="2021-01" db="EMBL/GenBank/DDBJ databases">
        <title>Genome Sequence and Methylation Pattern of Haloterrigena salifodinae BOL5-1, An Extremely Halophilic Archaeon from a Bolivian Salt Mine.</title>
        <authorList>
            <person name="DasSarma P."/>
            <person name="Anton B.P."/>
            <person name="DasSarma S.L."/>
            <person name="von Ehrenheim H.A.L."/>
            <person name="Martinez F.L."/>
            <person name="Guzman D."/>
            <person name="Roberts R.J."/>
            <person name="DasSarma S."/>
        </authorList>
    </citation>
    <scope>NUCLEOTIDE SEQUENCE [LARGE SCALE GENOMIC DNA]</scope>
    <source>
        <strain evidence="1 2">BOL5-1</strain>
        <plasmid evidence="1 2">pHTS96</plasmid>
    </source>
</reference>
<evidence type="ECO:0000313" key="2">
    <source>
        <dbReference type="Proteomes" id="UP000637819"/>
    </source>
</evidence>
<sequence>MSMTFSVRNNPGRYALLLGSGVSTEAEVPTGWAVVNELVKRVATAEDTSIEEDTDPIEWYKETYDEPATYENLIEGLAKTQTERRKLLEEFFEPSDKEAERGEKQPTDAHESIAWLVDNGYVDIILTTNFDQLIEKALRDQGINPVVISGPESARGAEPLQHQDAVVVKVNGDYKETNVKNLSSELESYSDPMQQIIDRVFHEYGLIICGWSGKYDTRLRKSLQECETHRYSTYWTYYSDLGDAAQEIVAARGGFTVHHDGATSLFTDLRDRVRALEDAEDGEPLTTPIARERVKRYLTREEHKIDLSDLIRQTAQQTREDIFDEDRLPLYGEDLADDFTADDRFREYGNLMPTIITVLMTCAYWGDDTVNSGEKAVSNALSTLAPSQSPDGGSNKRLRDLRRYPATLGLYGAGLTSIAAENWSLISYLLTQPIEVSRSRGRRPVEKNPVEALHPRYLTREWGRGLDREDAEESLRSSMNKTLREPALEFFTSESMYEREFKRFEVVLDLLWYAQGNGEDVVSLGTTYWGESIDELEAEIKQQGTEWPLIREGVLEIDPGEAIEVLDTIREDLH</sequence>
<dbReference type="Pfam" id="PF13289">
    <property type="entry name" value="SIR2_2"/>
    <property type="match status" value="1"/>
</dbReference>
<keyword evidence="1" id="KW-0614">Plasmid</keyword>
<dbReference type="AlphaFoldDB" id="A0A8T8E869"/>
<dbReference type="KEGG" id="hsal:JMJ58_24485"/>
<dbReference type="OrthoDB" id="275695at2157"/>
<accession>A0A8T8E869</accession>
<dbReference type="InterPro" id="IPR029035">
    <property type="entry name" value="DHS-like_NAD/FAD-binding_dom"/>
</dbReference>
<dbReference type="EMBL" id="CP069193">
    <property type="protein sequence ID" value="QRV18085.1"/>
    <property type="molecule type" value="Genomic_DNA"/>
</dbReference>